<gene>
    <name evidence="1" type="ordered locus">Plabr_0848</name>
</gene>
<dbReference type="eggNOG" id="COG0411">
    <property type="taxonomic scope" value="Bacteria"/>
</dbReference>
<evidence type="ECO:0000313" key="2">
    <source>
        <dbReference type="Proteomes" id="UP000006860"/>
    </source>
</evidence>
<evidence type="ECO:0000313" key="1">
    <source>
        <dbReference type="EMBL" id="ADY58471.1"/>
    </source>
</evidence>
<reference evidence="2" key="1">
    <citation type="submission" date="2011-02" db="EMBL/GenBank/DDBJ databases">
        <title>The complete genome of Planctomyces brasiliensis DSM 5305.</title>
        <authorList>
            <person name="Lucas S."/>
            <person name="Copeland A."/>
            <person name="Lapidus A."/>
            <person name="Bruce D."/>
            <person name="Goodwin L."/>
            <person name="Pitluck S."/>
            <person name="Kyrpides N."/>
            <person name="Mavromatis K."/>
            <person name="Pagani I."/>
            <person name="Ivanova N."/>
            <person name="Ovchinnikova G."/>
            <person name="Lu M."/>
            <person name="Detter J.C."/>
            <person name="Han C."/>
            <person name="Land M."/>
            <person name="Hauser L."/>
            <person name="Markowitz V."/>
            <person name="Cheng J.-F."/>
            <person name="Hugenholtz P."/>
            <person name="Woyke T."/>
            <person name="Wu D."/>
            <person name="Tindall B."/>
            <person name="Pomrenke H.G."/>
            <person name="Brambilla E."/>
            <person name="Klenk H.-P."/>
            <person name="Eisen J.A."/>
        </authorList>
    </citation>
    <scope>NUCLEOTIDE SEQUENCE [LARGE SCALE GENOMIC DNA]</scope>
    <source>
        <strain evidence="2">ATCC 49424 / DSM 5305 / JCM 21570 / NBRC 103401 / IFAM 1448</strain>
    </source>
</reference>
<dbReference type="RefSeq" id="WP_013627211.1">
    <property type="nucleotide sequence ID" value="NC_015174.1"/>
</dbReference>
<dbReference type="KEGG" id="pbs:Plabr_0848"/>
<name>F0SHN3_RUBBR</name>
<organism evidence="1 2">
    <name type="scientific">Rubinisphaera brasiliensis (strain ATCC 49424 / DSM 5305 / JCM 21570 / IAM 15109 / NBRC 103401 / IFAM 1448)</name>
    <name type="common">Planctomyces brasiliensis</name>
    <dbReference type="NCBI Taxonomy" id="756272"/>
    <lineage>
        <taxon>Bacteria</taxon>
        <taxon>Pseudomonadati</taxon>
        <taxon>Planctomycetota</taxon>
        <taxon>Planctomycetia</taxon>
        <taxon>Planctomycetales</taxon>
        <taxon>Planctomycetaceae</taxon>
        <taxon>Rubinisphaera</taxon>
    </lineage>
</organism>
<keyword evidence="2" id="KW-1185">Reference proteome</keyword>
<sequence length="201" mass="22122">MNNNSVHFPETRFENLVIPAFEAKTNEIVELVVPCDPNPEYSAFIDALPEWAANIPDVPRNISCIRYAPIQLPRLFVSRFTIGRYLARSAVNDSQADEILESIGYDRDAPVASLDLTSQMLAQVYVSIAKQANVLFYSTAGLDPVGVRRVAETVCQKKNAMAGVAVVPSNLSGLRSRLSHYSSTFHATPLWPPSLSEAEDP</sequence>
<protein>
    <submittedName>
        <fullName evidence="1">Uncharacterized protein</fullName>
    </submittedName>
</protein>
<accession>F0SHN3</accession>
<dbReference type="AlphaFoldDB" id="F0SHN3"/>
<dbReference type="HOGENOM" id="CLU_1359561_0_0_0"/>
<dbReference type="EMBL" id="CP002546">
    <property type="protein sequence ID" value="ADY58471.1"/>
    <property type="molecule type" value="Genomic_DNA"/>
</dbReference>
<dbReference type="Proteomes" id="UP000006860">
    <property type="component" value="Chromosome"/>
</dbReference>
<proteinExistence type="predicted"/>